<dbReference type="PROSITE" id="PS51352">
    <property type="entry name" value="THIOREDOXIN_2"/>
    <property type="match status" value="1"/>
</dbReference>
<reference evidence="4" key="1">
    <citation type="submission" date="2016-12" db="EMBL/GenBank/DDBJ databases">
        <title>Comparative genomics of four Isosphaeraceae planctomycetes: a common pool of plasmids and glycoside hydrolase genes.</title>
        <authorList>
            <person name="Ivanova A."/>
        </authorList>
    </citation>
    <scope>NUCLEOTIDE SEQUENCE [LARGE SCALE GENOMIC DNA]</scope>
    <source>
        <strain evidence="4">PX4</strain>
    </source>
</reference>
<dbReference type="InterPro" id="IPR011990">
    <property type="entry name" value="TPR-like_helical_dom_sf"/>
</dbReference>
<dbReference type="AlphaFoldDB" id="A0A1U7CLX6"/>
<dbReference type="Gene3D" id="1.25.40.10">
    <property type="entry name" value="Tetratricopeptide repeat domain"/>
    <property type="match status" value="1"/>
</dbReference>
<dbReference type="RefSeq" id="WP_168189325.1">
    <property type="nucleotide sequence ID" value="NZ_CP019082.1"/>
</dbReference>
<feature type="signal peptide" evidence="1">
    <location>
        <begin position="1"/>
        <end position="24"/>
    </location>
</feature>
<dbReference type="SUPFAM" id="SSF52833">
    <property type="entry name" value="Thioredoxin-like"/>
    <property type="match status" value="1"/>
</dbReference>
<sequence>MPKSRLCRAALIGFLLFCAGGLEAGEQWLTSLDEARRLAATERKELFIVFTGTSWCGPCVDFEKDVLSRPEFLDRTGRFVLVKLEYPKTQEELPEAQREPYIAWQEQYGVYAFPTVFLADATGRPYAMTGSIGLGPLEFAQHVEQYRLAGEARDAALSKAMGAQGIEKARRLDAALSALAAETGQAERRVDMLVRFYRPEIDQILDLDKTNAVGLRDKYLGMLGDQEEQTRLAAMEVRFKVAMKEGGAAAALKLIDEELGQAKTVEVRKRLQNARRTHLEWGERYEEALAYSNQLLKDDLFSAEEKRGIRGRIAYDLKQLDRIDESAAVYDGLIAEVAADRDAEWRFLRDKAVMLTGAKRNADALETWDRSRRYVEEGSDHWLDSEVFRCRLLGKLGRIDEASSAFDAALKSKALKTLDRANLLSEKAMVLGKAGRRDEAVSCAAQAEEVLGRTKTDGESEDVSKFIKQKLSIARGDQKKGQ</sequence>
<feature type="chain" id="PRO_5012075281" evidence="1">
    <location>
        <begin position="25"/>
        <end position="482"/>
    </location>
</feature>
<keyword evidence="1" id="KW-0732">Signal</keyword>
<dbReference type="InterPro" id="IPR036249">
    <property type="entry name" value="Thioredoxin-like_sf"/>
</dbReference>
<evidence type="ECO:0000313" key="3">
    <source>
        <dbReference type="EMBL" id="APW59940.1"/>
    </source>
</evidence>
<evidence type="ECO:0000313" key="4">
    <source>
        <dbReference type="Proteomes" id="UP000186309"/>
    </source>
</evidence>
<keyword evidence="4" id="KW-1185">Reference proteome</keyword>
<proteinExistence type="predicted"/>
<dbReference type="GO" id="GO:0016491">
    <property type="term" value="F:oxidoreductase activity"/>
    <property type="evidence" value="ECO:0007669"/>
    <property type="project" value="UniProtKB-KW"/>
</dbReference>
<dbReference type="EMBL" id="CP019082">
    <property type="protein sequence ID" value="APW59940.1"/>
    <property type="molecule type" value="Genomic_DNA"/>
</dbReference>
<dbReference type="EC" id="1.8.-.-" evidence="3"/>
<dbReference type="InterPro" id="IPR013766">
    <property type="entry name" value="Thioredoxin_domain"/>
</dbReference>
<organism evidence="3 4">
    <name type="scientific">Paludisphaera borealis</name>
    <dbReference type="NCBI Taxonomy" id="1387353"/>
    <lineage>
        <taxon>Bacteria</taxon>
        <taxon>Pseudomonadati</taxon>
        <taxon>Planctomycetota</taxon>
        <taxon>Planctomycetia</taxon>
        <taxon>Isosphaerales</taxon>
        <taxon>Isosphaeraceae</taxon>
        <taxon>Paludisphaera</taxon>
    </lineage>
</organism>
<feature type="domain" description="Thioredoxin" evidence="2">
    <location>
        <begin position="1"/>
        <end position="148"/>
    </location>
</feature>
<dbReference type="Gene3D" id="3.40.30.10">
    <property type="entry name" value="Glutaredoxin"/>
    <property type="match status" value="1"/>
</dbReference>
<accession>A0A1U7CLX6</accession>
<dbReference type="GO" id="GO:0006950">
    <property type="term" value="P:response to stress"/>
    <property type="evidence" value="ECO:0007669"/>
    <property type="project" value="UniProtKB-ARBA"/>
</dbReference>
<evidence type="ECO:0000259" key="2">
    <source>
        <dbReference type="PROSITE" id="PS51352"/>
    </source>
</evidence>
<evidence type="ECO:0000256" key="1">
    <source>
        <dbReference type="SAM" id="SignalP"/>
    </source>
</evidence>
<dbReference type="Pfam" id="PF13899">
    <property type="entry name" value="Thioredoxin_7"/>
    <property type="match status" value="1"/>
</dbReference>
<dbReference type="STRING" id="1387353.BSF38_01401"/>
<protein>
    <submittedName>
        <fullName evidence="3">Disulfide bond reductase DsbH</fullName>
        <ecNumber evidence="3">1.8.-.-</ecNumber>
    </submittedName>
</protein>
<keyword evidence="3" id="KW-0560">Oxidoreductase</keyword>
<dbReference type="KEGG" id="pbor:BSF38_01401"/>
<name>A0A1U7CLX6_9BACT</name>
<gene>
    <name evidence="3" type="primary">dsbH_1</name>
    <name evidence="3" type="ORF">BSF38_01401</name>
</gene>
<dbReference type="Proteomes" id="UP000186309">
    <property type="component" value="Chromosome"/>
</dbReference>
<dbReference type="SUPFAM" id="SSF48452">
    <property type="entry name" value="TPR-like"/>
    <property type="match status" value="1"/>
</dbReference>